<gene>
    <name evidence="1" type="ORF">J2X15_000892</name>
</gene>
<protein>
    <submittedName>
        <fullName evidence="1">Exopolysaccharide biosynthesis operon protein EpsL</fullName>
    </submittedName>
</protein>
<dbReference type="InterPro" id="IPR018759">
    <property type="entry name" value="BBP2_2"/>
</dbReference>
<dbReference type="InterPro" id="IPR017465">
    <property type="entry name" value="EpsL_proteobac"/>
</dbReference>
<keyword evidence="2" id="KW-1185">Reference proteome</keyword>
<dbReference type="EMBL" id="JAVDXO010000002">
    <property type="protein sequence ID" value="MDR7305614.1"/>
    <property type="molecule type" value="Genomic_DNA"/>
</dbReference>
<reference evidence="1 2" key="1">
    <citation type="submission" date="2023-07" db="EMBL/GenBank/DDBJ databases">
        <title>Sorghum-associated microbial communities from plants grown in Nebraska, USA.</title>
        <authorList>
            <person name="Schachtman D."/>
        </authorList>
    </citation>
    <scope>NUCLEOTIDE SEQUENCE [LARGE SCALE GENOMIC DNA]</scope>
    <source>
        <strain evidence="1 2">BE308</strain>
    </source>
</reference>
<dbReference type="Proteomes" id="UP001268089">
    <property type="component" value="Unassembled WGS sequence"/>
</dbReference>
<organism evidence="1 2">
    <name type="scientific">Rhodoferax saidenbachensis</name>
    <dbReference type="NCBI Taxonomy" id="1484693"/>
    <lineage>
        <taxon>Bacteria</taxon>
        <taxon>Pseudomonadati</taxon>
        <taxon>Pseudomonadota</taxon>
        <taxon>Betaproteobacteria</taxon>
        <taxon>Burkholderiales</taxon>
        <taxon>Comamonadaceae</taxon>
        <taxon>Rhodoferax</taxon>
    </lineage>
</organism>
<accession>A0ABU1ZJ87</accession>
<comment type="caution">
    <text evidence="1">The sequence shown here is derived from an EMBL/GenBank/DDBJ whole genome shotgun (WGS) entry which is preliminary data.</text>
</comment>
<name>A0ABU1ZJ87_9BURK</name>
<sequence>MAQESPLTLSAGYTVQTDSNLFRLPSNANVQALTGQGSKAENIGVTTLGIGFNTQQSLQKFEFDLSLVDYRYQNFNYLSFTASNYSAAWRWALTPRWTGNFTSDRKETLNSFSDYQGYTQRNLRVDTTTRLDTLYELDGPWRALAGASTTRQSNQQALTAGGDYAYTSADGGLRYAFASGSSITYQARIGNGNYLNRTIPNTGQFDDSFKQIDNDLRLRWVIGGGSVAEIYGTHINRTHPNYSQRDYNGFNTGANLNWALSGKSSVFIGFSHTLDAYATANTNYSQTDKFSIGPLWQFSPKASVRLRHDWAQRSYLGAPSGATSSDRSDITRDTSLSIDWAPHQKIALSAGLQSATRGSNQAGLDYESTVLFLTAQLNY</sequence>
<dbReference type="NCBIfam" id="TIGR03014">
    <property type="entry name" value="EpsL"/>
    <property type="match status" value="1"/>
</dbReference>
<proteinExistence type="predicted"/>
<evidence type="ECO:0000313" key="2">
    <source>
        <dbReference type="Proteomes" id="UP001268089"/>
    </source>
</evidence>
<dbReference type="Pfam" id="PF10082">
    <property type="entry name" value="BBP2_2"/>
    <property type="match status" value="1"/>
</dbReference>
<evidence type="ECO:0000313" key="1">
    <source>
        <dbReference type="EMBL" id="MDR7305614.1"/>
    </source>
</evidence>